<keyword evidence="2" id="KW-1185">Reference proteome</keyword>
<dbReference type="RefSeq" id="WP_073070494.1">
    <property type="nucleotide sequence ID" value="NZ_MPPI01000007.1"/>
</dbReference>
<organism evidence="1 2">
    <name type="scientific">Phormidesmis priestleyi ULC007</name>
    <dbReference type="NCBI Taxonomy" id="1920490"/>
    <lineage>
        <taxon>Bacteria</taxon>
        <taxon>Bacillati</taxon>
        <taxon>Cyanobacteriota</taxon>
        <taxon>Cyanophyceae</taxon>
        <taxon>Leptolyngbyales</taxon>
        <taxon>Leptolyngbyaceae</taxon>
        <taxon>Phormidesmis</taxon>
    </lineage>
</organism>
<reference evidence="1 2" key="1">
    <citation type="submission" date="2018-02" db="EMBL/GenBank/DDBJ databases">
        <authorList>
            <person name="Cohen D.B."/>
            <person name="Kent A.D."/>
        </authorList>
    </citation>
    <scope>NUCLEOTIDE SEQUENCE [LARGE SCALE GENOMIC DNA]</scope>
    <source>
        <strain evidence="1 2">ULC007</strain>
    </source>
</reference>
<name>A0A2T1DF75_9CYAN</name>
<comment type="caution">
    <text evidence="1">The sequence shown here is derived from an EMBL/GenBank/DDBJ whole genome shotgun (WGS) entry which is preliminary data.</text>
</comment>
<accession>A0A2T1DF75</accession>
<sequence length="62" mass="6938">MPIKIGQIYYHKREKEHPISSLTVNIKLGTFTNAIVKSKSFLQTTIFVSDLAIAILFQSASV</sequence>
<dbReference type="AlphaFoldDB" id="A0A2T1DF75"/>
<evidence type="ECO:0000313" key="2">
    <source>
        <dbReference type="Proteomes" id="UP000238634"/>
    </source>
</evidence>
<dbReference type="OrthoDB" id="9971061at2"/>
<dbReference type="Proteomes" id="UP000238634">
    <property type="component" value="Unassembled WGS sequence"/>
</dbReference>
<proteinExistence type="predicted"/>
<protein>
    <submittedName>
        <fullName evidence="1">Uncharacterized protein</fullName>
    </submittedName>
</protein>
<reference evidence="1 2" key="2">
    <citation type="submission" date="2018-03" db="EMBL/GenBank/DDBJ databases">
        <title>The ancient ancestry and fast evolution of plastids.</title>
        <authorList>
            <person name="Moore K.R."/>
            <person name="Magnabosco C."/>
            <person name="Momper L."/>
            <person name="Gold D.A."/>
            <person name="Bosak T."/>
            <person name="Fournier G.P."/>
        </authorList>
    </citation>
    <scope>NUCLEOTIDE SEQUENCE [LARGE SCALE GENOMIC DNA]</scope>
    <source>
        <strain evidence="1 2">ULC007</strain>
    </source>
</reference>
<evidence type="ECO:0000313" key="1">
    <source>
        <dbReference type="EMBL" id="PSB19091.1"/>
    </source>
</evidence>
<gene>
    <name evidence="1" type="ORF">C7B65_12460</name>
</gene>
<dbReference type="EMBL" id="PVWG01000012">
    <property type="protein sequence ID" value="PSB19091.1"/>
    <property type="molecule type" value="Genomic_DNA"/>
</dbReference>